<dbReference type="Pfam" id="PF25156">
    <property type="entry name" value="PNGase_A_C"/>
    <property type="match status" value="1"/>
</dbReference>
<evidence type="ECO:0000313" key="2">
    <source>
        <dbReference type="EMBL" id="MBX57237.1"/>
    </source>
</evidence>
<proteinExistence type="predicted"/>
<reference evidence="2" key="1">
    <citation type="submission" date="2018-02" db="EMBL/GenBank/DDBJ databases">
        <title>Rhizophora mucronata_Transcriptome.</title>
        <authorList>
            <person name="Meera S.P."/>
            <person name="Sreeshan A."/>
            <person name="Augustine A."/>
        </authorList>
    </citation>
    <scope>NUCLEOTIDE SEQUENCE</scope>
    <source>
        <tissue evidence="2">Leaf</tissue>
    </source>
</reference>
<evidence type="ECO:0000259" key="1">
    <source>
        <dbReference type="Pfam" id="PF12222"/>
    </source>
</evidence>
<dbReference type="EMBL" id="GGEC01076753">
    <property type="protein sequence ID" value="MBX57237.1"/>
    <property type="molecule type" value="Transcribed_RNA"/>
</dbReference>
<protein>
    <recommendedName>
        <fullName evidence="1">Peptide N-acetyl-beta-D-glucosaminyl asparaginase amidase A N-terminal domain-containing protein</fullName>
    </recommendedName>
</protein>
<dbReference type="InterPro" id="IPR021102">
    <property type="entry name" value="PNGase_A"/>
</dbReference>
<dbReference type="Pfam" id="PF12222">
    <property type="entry name" value="PNGaseA"/>
    <property type="match status" value="1"/>
</dbReference>
<dbReference type="AlphaFoldDB" id="A0A2P2PR63"/>
<sequence length="320" mass="35437">MPGNGAFREVVVSLDGGVVGAIWPFTVIYTGGVNPLLWRPITGIGSFNLPSYDIEITPFLGGLLDGETHKIEFSVTNSLNVWYIDANLHLWLDNNSTKTVGKLLKHDSKPLALSLNSKFEGLNGTFLTRAYRSISSEGWVKSSHGKVTTRFGQEFNYSNSMEIGKGGNLQVVNQTINFNDGVSFRKSSSDACSFKSVKNFRLALFSDNFNQGNDTLLSVSNVTLGFNEKKYKNENFGFGTSDLQNLQSGQGVMVVRNNLVVSGVGSTQQVYQYDNNKFCFFRNISSSNYTIIHDKVANTCHKSEHGSSRYWAQQMVVIPK</sequence>
<accession>A0A2P2PR63</accession>
<dbReference type="InterPro" id="IPR056948">
    <property type="entry name" value="PNGaseA_N"/>
</dbReference>
<organism evidence="2">
    <name type="scientific">Rhizophora mucronata</name>
    <name type="common">Asiatic mangrove</name>
    <dbReference type="NCBI Taxonomy" id="61149"/>
    <lineage>
        <taxon>Eukaryota</taxon>
        <taxon>Viridiplantae</taxon>
        <taxon>Streptophyta</taxon>
        <taxon>Embryophyta</taxon>
        <taxon>Tracheophyta</taxon>
        <taxon>Spermatophyta</taxon>
        <taxon>Magnoliopsida</taxon>
        <taxon>eudicotyledons</taxon>
        <taxon>Gunneridae</taxon>
        <taxon>Pentapetalae</taxon>
        <taxon>rosids</taxon>
        <taxon>fabids</taxon>
        <taxon>Malpighiales</taxon>
        <taxon>Rhizophoraceae</taxon>
        <taxon>Rhizophora</taxon>
    </lineage>
</organism>
<dbReference type="PANTHER" id="PTHR31104">
    <property type="entry name" value="PEPTIDE-N4-(N-ACETYL-BETA-GLUCOSAMINYL)ASPARAGINE AMIDASE A PROTEIN"/>
    <property type="match status" value="1"/>
</dbReference>
<feature type="domain" description="Peptide N-acetyl-beta-D-glucosaminyl asparaginase amidase A N-terminal" evidence="1">
    <location>
        <begin position="2"/>
        <end position="107"/>
    </location>
</feature>
<name>A0A2P2PR63_RHIMU</name>